<organism evidence="2 3">
    <name type="scientific">Hymenoscyphus fraxineus</name>
    <dbReference type="NCBI Taxonomy" id="746836"/>
    <lineage>
        <taxon>Eukaryota</taxon>
        <taxon>Fungi</taxon>
        <taxon>Dikarya</taxon>
        <taxon>Ascomycota</taxon>
        <taxon>Pezizomycotina</taxon>
        <taxon>Leotiomycetes</taxon>
        <taxon>Helotiales</taxon>
        <taxon>Helotiaceae</taxon>
        <taxon>Hymenoscyphus</taxon>
    </lineage>
</organism>
<protein>
    <submittedName>
        <fullName evidence="2">Uncharacterized protein</fullName>
    </submittedName>
</protein>
<comment type="caution">
    <text evidence="2">The sequence shown here is derived from an EMBL/GenBank/DDBJ whole genome shotgun (WGS) entry which is preliminary data.</text>
</comment>
<dbReference type="AlphaFoldDB" id="A0A9N9PH28"/>
<dbReference type="Proteomes" id="UP000696280">
    <property type="component" value="Unassembled WGS sequence"/>
</dbReference>
<sequence>MKFTNFLTVVLLANGVAADLVNRAICTLRDVDFVHDMVNDLNTTTIACNRYKERNTGDKQWDQCPDCIMDSNGVSDYCHSPGEHIGVKEWGQYCTEAGSDSWYTQGK</sequence>
<keyword evidence="1" id="KW-0732">Signal</keyword>
<name>A0A9N9PH28_9HELO</name>
<proteinExistence type="predicted"/>
<accession>A0A9N9PH28</accession>
<keyword evidence="3" id="KW-1185">Reference proteome</keyword>
<dbReference type="OrthoDB" id="3489571at2759"/>
<feature type="signal peptide" evidence="1">
    <location>
        <begin position="1"/>
        <end position="18"/>
    </location>
</feature>
<evidence type="ECO:0000313" key="2">
    <source>
        <dbReference type="EMBL" id="CAG8952534.1"/>
    </source>
</evidence>
<evidence type="ECO:0000313" key="3">
    <source>
        <dbReference type="Proteomes" id="UP000696280"/>
    </source>
</evidence>
<feature type="chain" id="PRO_5040351645" evidence="1">
    <location>
        <begin position="19"/>
        <end position="107"/>
    </location>
</feature>
<reference evidence="2" key="1">
    <citation type="submission" date="2021-07" db="EMBL/GenBank/DDBJ databases">
        <authorList>
            <person name="Durling M."/>
        </authorList>
    </citation>
    <scope>NUCLEOTIDE SEQUENCE</scope>
</reference>
<gene>
    <name evidence="2" type="ORF">HYFRA_00009638</name>
</gene>
<evidence type="ECO:0000256" key="1">
    <source>
        <dbReference type="SAM" id="SignalP"/>
    </source>
</evidence>
<dbReference type="EMBL" id="CAJVRL010000046">
    <property type="protein sequence ID" value="CAG8952534.1"/>
    <property type="molecule type" value="Genomic_DNA"/>
</dbReference>